<dbReference type="InterPro" id="IPR027417">
    <property type="entry name" value="P-loop_NTPase"/>
</dbReference>
<dbReference type="InterPro" id="IPR038454">
    <property type="entry name" value="DnaA_N_sf"/>
</dbReference>
<keyword evidence="16" id="KW-1185">Reference proteome</keyword>
<feature type="compositionally biased region" description="Low complexity" evidence="12">
    <location>
        <begin position="711"/>
        <end position="764"/>
    </location>
</feature>
<feature type="compositionally biased region" description="Low complexity" evidence="12">
    <location>
        <begin position="877"/>
        <end position="903"/>
    </location>
</feature>
<dbReference type="CDD" id="cd06571">
    <property type="entry name" value="Bac_DnaA_C"/>
    <property type="match status" value="1"/>
</dbReference>
<feature type="binding site" evidence="8">
    <location>
        <position position="1071"/>
    </location>
    <ligand>
        <name>ATP</name>
        <dbReference type="ChEBI" id="CHEBI:30616"/>
    </ligand>
</feature>
<keyword evidence="6 8" id="KW-0446">Lipid-binding</keyword>
<feature type="compositionally biased region" description="Gly residues" evidence="12">
    <location>
        <begin position="935"/>
        <end position="951"/>
    </location>
</feature>
<dbReference type="NCBIfam" id="TIGR00362">
    <property type="entry name" value="DnaA"/>
    <property type="match status" value="1"/>
</dbReference>
<keyword evidence="7 8" id="KW-0238">DNA-binding</keyword>
<evidence type="ECO:0000313" key="15">
    <source>
        <dbReference type="EMBL" id="GAA1567715.1"/>
    </source>
</evidence>
<feature type="compositionally biased region" description="Polar residues" evidence="12">
    <location>
        <begin position="318"/>
        <end position="331"/>
    </location>
</feature>
<dbReference type="PRINTS" id="PR00051">
    <property type="entry name" value="DNAA"/>
</dbReference>
<feature type="region of interest" description="Domain IV, binds dsDNA" evidence="8">
    <location>
        <begin position="1244"/>
        <end position="1369"/>
    </location>
</feature>
<feature type="compositionally biased region" description="Gly residues" evidence="12">
    <location>
        <begin position="780"/>
        <end position="789"/>
    </location>
</feature>
<feature type="compositionally biased region" description="Polar residues" evidence="12">
    <location>
        <begin position="378"/>
        <end position="402"/>
    </location>
</feature>
<feature type="binding site" evidence="8">
    <location>
        <position position="1073"/>
    </location>
    <ligand>
        <name>ATP</name>
        <dbReference type="ChEBI" id="CHEBI:30616"/>
    </ligand>
</feature>
<dbReference type="InterPro" id="IPR013159">
    <property type="entry name" value="DnaA_C"/>
</dbReference>
<comment type="caution">
    <text evidence="15">The sequence shown here is derived from an EMBL/GenBank/DDBJ whole genome shotgun (WGS) entry which is preliminary data.</text>
</comment>
<comment type="function">
    <text evidence="8 10">Plays an essential role in the initiation and regulation of chromosomal replication. ATP-DnaA binds to the origin of replication (oriC) to initiate formation of the DNA replication initiation complex once per cell cycle. Binds the DnaA box (a 9 base pair repeat at the origin) and separates the double-stranded (ds)DNA. Forms a right-handed helical filament on oriC DNA; dsDNA binds to the exterior of the filament while single-stranded (ss)DNA is stabiized in the filament's interior. The ATP-DnaA-oriC complex binds and stabilizes one strand of the AT-rich DNA unwinding element (DUE), permitting loading of DNA polymerase. After initiation quickly degrades to an ADP-DnaA complex that is not apt for DNA replication. Binds acidic phospholipids.</text>
</comment>
<dbReference type="Pfam" id="PF08299">
    <property type="entry name" value="Bac_DnaA_C"/>
    <property type="match status" value="1"/>
</dbReference>
<feature type="region of interest" description="Domain I, interacts with DnaA modulators" evidence="8">
    <location>
        <begin position="1"/>
        <end position="928"/>
    </location>
</feature>
<dbReference type="PANTHER" id="PTHR30050">
    <property type="entry name" value="CHROMOSOMAL REPLICATION INITIATOR PROTEIN DNAA"/>
    <property type="match status" value="1"/>
</dbReference>
<keyword evidence="2 8" id="KW-0963">Cytoplasm</keyword>
<dbReference type="HAMAP" id="MF_00377">
    <property type="entry name" value="DnaA_bact"/>
    <property type="match status" value="1"/>
</dbReference>
<feature type="compositionally biased region" description="Gly residues" evidence="12">
    <location>
        <begin position="904"/>
        <end position="914"/>
    </location>
</feature>
<feature type="compositionally biased region" description="Low complexity" evidence="12">
    <location>
        <begin position="541"/>
        <end position="567"/>
    </location>
</feature>
<feature type="compositionally biased region" description="Basic and acidic residues" evidence="12">
    <location>
        <begin position="127"/>
        <end position="136"/>
    </location>
</feature>
<feature type="region of interest" description="Disordered" evidence="12">
    <location>
        <begin position="972"/>
        <end position="1027"/>
    </location>
</feature>
<accession>A0ABN2D272</accession>
<comment type="similarity">
    <text evidence="1 8 11">Belongs to the DnaA family.</text>
</comment>
<dbReference type="SMART" id="SM00382">
    <property type="entry name" value="AAA"/>
    <property type="match status" value="1"/>
</dbReference>
<feature type="compositionally biased region" description="Basic and acidic residues" evidence="12">
    <location>
        <begin position="345"/>
        <end position="356"/>
    </location>
</feature>
<feature type="compositionally biased region" description="Low complexity" evidence="12">
    <location>
        <begin position="439"/>
        <end position="460"/>
    </location>
</feature>
<dbReference type="PANTHER" id="PTHR30050:SF2">
    <property type="entry name" value="CHROMOSOMAL REPLICATION INITIATOR PROTEIN DNAA"/>
    <property type="match status" value="1"/>
</dbReference>
<keyword evidence="3 8" id="KW-0235">DNA replication</keyword>
<feature type="binding site" evidence="8">
    <location>
        <position position="1075"/>
    </location>
    <ligand>
        <name>ATP</name>
        <dbReference type="ChEBI" id="CHEBI:30616"/>
    </ligand>
</feature>
<feature type="compositionally biased region" description="Low complexity" evidence="12">
    <location>
        <begin position="472"/>
        <end position="533"/>
    </location>
</feature>
<dbReference type="PROSITE" id="PS01008">
    <property type="entry name" value="DNAA"/>
    <property type="match status" value="1"/>
</dbReference>
<evidence type="ECO:0000256" key="3">
    <source>
        <dbReference type="ARBA" id="ARBA00022705"/>
    </source>
</evidence>
<feature type="compositionally biased region" description="Basic and acidic residues" evidence="12">
    <location>
        <begin position="85"/>
        <end position="118"/>
    </location>
</feature>
<keyword evidence="5 8" id="KW-0067">ATP-binding</keyword>
<feature type="domain" description="AAA+ ATPase" evidence="13">
    <location>
        <begin position="1060"/>
        <end position="1188"/>
    </location>
</feature>
<dbReference type="InterPro" id="IPR001957">
    <property type="entry name" value="Chromosome_initiator_DnaA"/>
</dbReference>
<comment type="domain">
    <text evidence="8">Domain I is involved in oligomerization and binding regulators, domain II is flexibile and of varying length in different bacteria, domain III forms the AAA+ region, while domain IV binds dsDNA.</text>
</comment>
<feature type="compositionally biased region" description="Low complexity" evidence="12">
    <location>
        <begin position="576"/>
        <end position="620"/>
    </location>
</feature>
<dbReference type="InterPro" id="IPR003593">
    <property type="entry name" value="AAA+_ATPase"/>
</dbReference>
<dbReference type="Proteomes" id="UP001501705">
    <property type="component" value="Unassembled WGS sequence"/>
</dbReference>
<dbReference type="SUPFAM" id="SSF48295">
    <property type="entry name" value="TrpR-like"/>
    <property type="match status" value="1"/>
</dbReference>
<dbReference type="EMBL" id="BAAAPH010000007">
    <property type="protein sequence ID" value="GAA1567715.1"/>
    <property type="molecule type" value="Genomic_DNA"/>
</dbReference>
<dbReference type="SUPFAM" id="SSF52540">
    <property type="entry name" value="P-loop containing nucleoside triphosphate hydrolases"/>
    <property type="match status" value="1"/>
</dbReference>
<dbReference type="Gene3D" id="3.30.300.180">
    <property type="match status" value="1"/>
</dbReference>
<evidence type="ECO:0000256" key="1">
    <source>
        <dbReference type="ARBA" id="ARBA00006583"/>
    </source>
</evidence>
<evidence type="ECO:0000256" key="12">
    <source>
        <dbReference type="SAM" id="MobiDB-lite"/>
    </source>
</evidence>
<keyword evidence="4 8" id="KW-0547">Nucleotide-binding</keyword>
<feature type="compositionally biased region" description="Basic and acidic residues" evidence="12">
    <location>
        <begin position="8"/>
        <end position="26"/>
    </location>
</feature>
<feature type="binding site" evidence="8">
    <location>
        <position position="1074"/>
    </location>
    <ligand>
        <name>ATP</name>
        <dbReference type="ChEBI" id="CHEBI:30616"/>
    </ligand>
</feature>
<dbReference type="InterPro" id="IPR013317">
    <property type="entry name" value="DnaA_dom"/>
</dbReference>
<feature type="compositionally biased region" description="Low complexity" evidence="12">
    <location>
        <begin position="254"/>
        <end position="283"/>
    </location>
</feature>
<gene>
    <name evidence="8" type="primary">dnaA</name>
    <name evidence="15" type="ORF">GCM10009804_25330</name>
</gene>
<dbReference type="Gene3D" id="3.40.50.300">
    <property type="entry name" value="P-loop containing nucleotide triphosphate hydrolases"/>
    <property type="match status" value="1"/>
</dbReference>
<reference evidence="15 16" key="1">
    <citation type="journal article" date="2019" name="Int. J. Syst. Evol. Microbiol.">
        <title>The Global Catalogue of Microorganisms (GCM) 10K type strain sequencing project: providing services to taxonomists for standard genome sequencing and annotation.</title>
        <authorList>
            <consortium name="The Broad Institute Genomics Platform"/>
            <consortium name="The Broad Institute Genome Sequencing Center for Infectious Disease"/>
            <person name="Wu L."/>
            <person name="Ma J."/>
        </authorList>
    </citation>
    <scope>NUCLEOTIDE SEQUENCE [LARGE SCALE GENOMIC DNA]</scope>
    <source>
        <strain evidence="15 16">JCM 15572</strain>
    </source>
</reference>
<dbReference type="Gene3D" id="1.10.1750.10">
    <property type="match status" value="1"/>
</dbReference>
<evidence type="ECO:0000256" key="2">
    <source>
        <dbReference type="ARBA" id="ARBA00022490"/>
    </source>
</evidence>
<comment type="subcellular location">
    <subcellularLocation>
        <location evidence="8">Cytoplasm</location>
    </subcellularLocation>
</comment>
<evidence type="ECO:0000256" key="6">
    <source>
        <dbReference type="ARBA" id="ARBA00023121"/>
    </source>
</evidence>
<evidence type="ECO:0000256" key="8">
    <source>
        <dbReference type="HAMAP-Rule" id="MF_00377"/>
    </source>
</evidence>
<name>A0ABN2D272_9ACTN</name>
<feature type="compositionally biased region" description="Low complexity" evidence="12">
    <location>
        <begin position="30"/>
        <end position="44"/>
    </location>
</feature>
<evidence type="ECO:0000256" key="7">
    <source>
        <dbReference type="ARBA" id="ARBA00023125"/>
    </source>
</evidence>
<evidence type="ECO:0000256" key="10">
    <source>
        <dbReference type="RuleBase" id="RU000577"/>
    </source>
</evidence>
<dbReference type="CDD" id="cd00009">
    <property type="entry name" value="AAA"/>
    <property type="match status" value="1"/>
</dbReference>
<evidence type="ECO:0000256" key="5">
    <source>
        <dbReference type="ARBA" id="ARBA00022840"/>
    </source>
</evidence>
<comment type="subunit">
    <text evidence="8">Oligomerizes as a right-handed, spiral filament on DNA at oriC.</text>
</comment>
<feature type="compositionally biased region" description="Polar residues" evidence="12">
    <location>
        <begin position="815"/>
        <end position="824"/>
    </location>
</feature>
<sequence>MGAFPDGAGHRSDGFGEQRVVEDHSANADFTPSPFTTGPFTTGPAEDRTAPAGDGKQDLRPEPDAGLRPEPTANFRTEVPPAPEPRPRTEQPRPEPPRTERSRIDQAQREQSRTDQARAEQSPTDYAPREQARMDPGDYLSPSLPIPMPQQPPASGYRPAPPPGPYGYRSDLERAATDLPAVGATYFGSAPAIGDIQHAGTGNQWSGSAEWGTGTRDTTVPGPNEGDAPVDNPAPNQWTPTPDSHTPEPLFPEASVSSGATAAASGDQQSSDSPDDQQPVIQSNADTSGTDEPTTEPVPNQQFQLAERDTADQRATGPEQQVSGQSAFQQRGSEEQVPTDGVNQEDPRQEQPREELQSAQQLPQEQPAQEQVAREQGSYEQNTYAQQAHEQNPPEQQAPSLTQESFSPQSQSEEQIPQEQSQEQPSHERSPEQHSQEPVSQEASQQQSYQQVGGQVLGQQTDSQQVAEQATAHYVPQQAAPQQARQPQMAPQQHQLHQPTQQHDLQAQQVQGQGQDDQHGQHFGQQYTQQPGGQQHGGQQLGEQQLGGQQYAQQHAQQAAGQQAVGQQSGGGQQFGGHQQVSGQQSQQVGGQPSQQVGGQPQQVGGPQQGGVQHQQQSGGAPVGAATDLGDAWARVLAGLPPNQRAWLTNSRPVTLHESTAIVAVPDDFTRGQLETRLRPDLERILTESFGRDIRIAVTVDPSLDPEIREQQAASQQQYSQQSAQQPGQRLQQNPLGQQYGQQPQLQQHGQQQSHQQPGQFGQPGQQGGLGQAGQRSGLGEQGGFGQPGQFGQHSQLGQSGQFGQPGQFGESGQPAHQQSGTADQHQQQVEQSQQQANGSHRDGQLQQGQQPFAQQHGQQADGQPHGAQGPGHGQEHGQPQFQGNGQQGELQHGQDQGRQGQQHGQGQGDGPQQGNGQAQQYSGQQPETGHHGQQSGGGQQGNGQQGGGGRPRPPAVREPLRTEGAYQPTIQSALTDPDHGTQYGQQQDAQQHYGQPPFGQPLGSVAPRPSGSVPTQPATEAQGEARLNPKYTFETFVIGSSNRFAHAAAVAVAEAPGKAYNPQLIYGDSGLGKTHLLHAIGHYVRSLYTGARVRYVSSEEFTNDFINAIRDDKASQFQRRYRDVDVLLIDDIQFLEGKIQTQEEFFHTFNTLHNANKQIVISSDRAPKRLEALEDRLRNRFEWGLITDIQPPDLETRIAILRKKAATERLTAPPEVLEFIASKVQTNIRELEGALIRVTAFASLNRQPVDLSLAEIVLKDLIPEGSKPEVTASMIMGQTASYFGLSIDDLCGSSRSRVLVTARQIAMYLCRELTDLSLPKIGQQFGGRDHTTVMHAERKIRQLMSERRSVFNQVTELTNRIKHQAKQQ</sequence>
<organism evidence="15 16">
    <name type="scientific">Kribbella hippodromi</name>
    <dbReference type="NCBI Taxonomy" id="434347"/>
    <lineage>
        <taxon>Bacteria</taxon>
        <taxon>Bacillati</taxon>
        <taxon>Actinomycetota</taxon>
        <taxon>Actinomycetes</taxon>
        <taxon>Propionibacteriales</taxon>
        <taxon>Kribbellaceae</taxon>
        <taxon>Kribbella</taxon>
    </lineage>
</organism>
<dbReference type="InterPro" id="IPR010921">
    <property type="entry name" value="Trp_repressor/repl_initiator"/>
</dbReference>
<dbReference type="InterPro" id="IPR020591">
    <property type="entry name" value="Chromosome_initiator_DnaA-like"/>
</dbReference>
<dbReference type="InterPro" id="IPR018312">
    <property type="entry name" value="Chromosome_initiator_DnaA_CS"/>
</dbReference>
<feature type="compositionally biased region" description="Low complexity" evidence="12">
    <location>
        <begin position="403"/>
        <end position="424"/>
    </location>
</feature>
<evidence type="ECO:0000256" key="4">
    <source>
        <dbReference type="ARBA" id="ARBA00022741"/>
    </source>
</evidence>
<feature type="compositionally biased region" description="Basic and acidic residues" evidence="12">
    <location>
        <begin position="425"/>
        <end position="435"/>
    </location>
</feature>
<feature type="region of interest" description="Disordered" evidence="12">
    <location>
        <begin position="1"/>
        <end position="173"/>
    </location>
</feature>
<feature type="region of interest" description="Disordered" evidence="12">
    <location>
        <begin position="709"/>
        <end position="959"/>
    </location>
</feature>
<dbReference type="Pfam" id="PF00308">
    <property type="entry name" value="Bac_DnaA"/>
    <property type="match status" value="1"/>
</dbReference>
<evidence type="ECO:0000313" key="16">
    <source>
        <dbReference type="Proteomes" id="UP001501705"/>
    </source>
</evidence>
<feature type="compositionally biased region" description="Low complexity" evidence="12">
    <location>
        <begin position="845"/>
        <end position="868"/>
    </location>
</feature>
<feature type="compositionally biased region" description="Low complexity" evidence="12">
    <location>
        <begin position="357"/>
        <end position="376"/>
    </location>
</feature>
<dbReference type="NCBIfam" id="NF010686">
    <property type="entry name" value="PRK14086.1"/>
    <property type="match status" value="1"/>
</dbReference>
<feature type="compositionally biased region" description="Basic and acidic residues" evidence="12">
    <location>
        <begin position="45"/>
        <end position="67"/>
    </location>
</feature>
<feature type="compositionally biased region" description="Low complexity" evidence="12">
    <location>
        <begin position="983"/>
        <end position="996"/>
    </location>
</feature>
<evidence type="ECO:0000259" key="14">
    <source>
        <dbReference type="SMART" id="SM00760"/>
    </source>
</evidence>
<evidence type="ECO:0000259" key="13">
    <source>
        <dbReference type="SMART" id="SM00382"/>
    </source>
</evidence>
<feature type="compositionally biased region" description="Polar residues" evidence="12">
    <location>
        <begin position="284"/>
        <end position="304"/>
    </location>
</feature>
<dbReference type="SMART" id="SM00760">
    <property type="entry name" value="Bac_DnaA_C"/>
    <property type="match status" value="1"/>
</dbReference>
<feature type="compositionally biased region" description="Low complexity" evidence="12">
    <location>
        <begin position="825"/>
        <end position="836"/>
    </location>
</feature>
<feature type="region of interest" description="Domain III, AAA+ region" evidence="8">
    <location>
        <begin position="1027"/>
        <end position="1243"/>
    </location>
</feature>
<feature type="region of interest" description="Disordered" evidence="12">
    <location>
        <begin position="193"/>
        <end position="627"/>
    </location>
</feature>
<evidence type="ECO:0000256" key="9">
    <source>
        <dbReference type="NCBIfam" id="TIGR00362"/>
    </source>
</evidence>
<feature type="domain" description="Chromosomal replication initiator DnaA C-terminal" evidence="14">
    <location>
        <begin position="1272"/>
        <end position="1341"/>
    </location>
</feature>
<comment type="caution">
    <text evidence="8">Lacks conserved residue(s) required for the propagation of feature annotation.</text>
</comment>
<feature type="compositionally biased region" description="Low complexity" evidence="12">
    <location>
        <begin position="915"/>
        <end position="926"/>
    </location>
</feature>
<feature type="compositionally biased region" description="Low complexity" evidence="12">
    <location>
        <begin position="790"/>
        <end position="814"/>
    </location>
</feature>
<evidence type="ECO:0000256" key="11">
    <source>
        <dbReference type="RuleBase" id="RU004227"/>
    </source>
</evidence>
<dbReference type="Gene3D" id="1.10.8.60">
    <property type="match status" value="1"/>
</dbReference>
<feature type="compositionally biased region" description="Polar residues" evidence="12">
    <location>
        <begin position="234"/>
        <end position="244"/>
    </location>
</feature>
<proteinExistence type="inferred from homology"/>
<protein>
    <recommendedName>
        <fullName evidence="8 9">Chromosomal replication initiator protein DnaA</fullName>
    </recommendedName>
</protein>